<evidence type="ECO:0000256" key="2">
    <source>
        <dbReference type="SAM" id="Phobius"/>
    </source>
</evidence>
<gene>
    <name evidence="4" type="ORF">HED64_01735</name>
</gene>
<keyword evidence="2" id="KW-0812">Transmembrane</keyword>
<dbReference type="GO" id="GO:0016787">
    <property type="term" value="F:hydrolase activity"/>
    <property type="evidence" value="ECO:0007669"/>
    <property type="project" value="UniProtKB-KW"/>
</dbReference>
<feature type="domain" description="Chitin-binding type-3" evidence="3">
    <location>
        <begin position="389"/>
        <end position="437"/>
    </location>
</feature>
<dbReference type="PANTHER" id="PTHR42976">
    <property type="entry name" value="BIFUNCTIONAL CHITINASE/LYSOZYME-RELATED"/>
    <property type="match status" value="1"/>
</dbReference>
<dbReference type="Proteomes" id="UP000746595">
    <property type="component" value="Unassembled WGS sequence"/>
</dbReference>
<dbReference type="InterPro" id="IPR052750">
    <property type="entry name" value="GH18_Chitinase"/>
</dbReference>
<dbReference type="InterPro" id="IPR003610">
    <property type="entry name" value="CBM5/12"/>
</dbReference>
<feature type="domain" description="Chitin-binding type-3" evidence="3">
    <location>
        <begin position="457"/>
        <end position="505"/>
    </location>
</feature>
<dbReference type="CDD" id="cd12215">
    <property type="entry name" value="ChiC_BD"/>
    <property type="match status" value="2"/>
</dbReference>
<evidence type="ECO:0000256" key="1">
    <source>
        <dbReference type="ARBA" id="ARBA00022801"/>
    </source>
</evidence>
<evidence type="ECO:0000313" key="4">
    <source>
        <dbReference type="EMBL" id="NKG19427.1"/>
    </source>
</evidence>
<feature type="transmembrane region" description="Helical" evidence="2">
    <location>
        <begin position="12"/>
        <end position="33"/>
    </location>
</feature>
<keyword evidence="2" id="KW-0472">Membrane</keyword>
<dbReference type="CDD" id="cd06543">
    <property type="entry name" value="GH18_PF-ChiA-like"/>
    <property type="match status" value="1"/>
</dbReference>
<keyword evidence="2" id="KW-1133">Transmembrane helix</keyword>
<dbReference type="InterPro" id="IPR017853">
    <property type="entry name" value="GH"/>
</dbReference>
<dbReference type="SUPFAM" id="SSF51445">
    <property type="entry name" value="(Trans)glycosidases"/>
    <property type="match status" value="1"/>
</dbReference>
<dbReference type="Gene3D" id="2.10.10.20">
    <property type="entry name" value="Carbohydrate-binding module superfamily 5/12"/>
    <property type="match status" value="2"/>
</dbReference>
<protein>
    <submittedName>
        <fullName evidence="4">Glycosyl hydrolase family 18</fullName>
    </submittedName>
</protein>
<keyword evidence="5" id="KW-1185">Reference proteome</keyword>
<dbReference type="Gene3D" id="3.20.20.80">
    <property type="entry name" value="Glycosidases"/>
    <property type="match status" value="1"/>
</dbReference>
<dbReference type="SUPFAM" id="SSF51055">
    <property type="entry name" value="Carbohydrate binding domain"/>
    <property type="match status" value="2"/>
</dbReference>
<dbReference type="EMBL" id="JAAWVT010000001">
    <property type="protein sequence ID" value="NKG19427.1"/>
    <property type="molecule type" value="Genomic_DNA"/>
</dbReference>
<keyword evidence="1 4" id="KW-0378">Hydrolase</keyword>
<dbReference type="PANTHER" id="PTHR42976:SF1">
    <property type="entry name" value="GH18 DOMAIN-CONTAINING PROTEIN-RELATED"/>
    <property type="match status" value="1"/>
</dbReference>
<evidence type="ECO:0000259" key="3">
    <source>
        <dbReference type="SMART" id="SM00495"/>
    </source>
</evidence>
<evidence type="ECO:0000313" key="5">
    <source>
        <dbReference type="Proteomes" id="UP000746595"/>
    </source>
</evidence>
<name>A0ABX1G1V1_9MICC</name>
<dbReference type="SMART" id="SM00495">
    <property type="entry name" value="ChtBD3"/>
    <property type="match status" value="2"/>
</dbReference>
<sequence>MPKMTAGRHLSWIRVFIVALVISGLVGTGIYLWNTNRDSARAADTGRWYGSYVDATSTPFYPIAENVARGQRVVLGFAVADPKDPCVNSWGGYYSMDSANETFDLDRKVARVREQGGEIVISTGGLNNDELSTACTDEEKIIAGYESFLQRYDSSTLDLDVEGNDLEDSTASLRRASAVTALQTRAKDAGKPLEVWVTLPVDTRGLTESGLGEVKRLLEGGVDLAGVNLMTMNFGATRAAGDSMAAASEQGARSAHAQLKALFGQLGREMGDQTLWAKIGLTPMIGQNDLIGEVFTLDDAKALKDFAVATGVGRISMWSANRDADCGPNFPDLQRVSNNCSGTSQDDGAFASLLAADLDSAGAPAKANPSPIQAPAETAIVDDPEKSPYPVWNAEAAYPKSERLVWRGNVYEAKWWTQGEAPDLPASDARATAWTLIGPVLPGDKPEETVKVPAGTYPAWAAGKVYEKGDRIVFDGRIFEAKWWNQAQSPDAAVQGAVDSPWSRLSNEQVKTILKESKKAS</sequence>
<proteinExistence type="predicted"/>
<accession>A0ABX1G1V1</accession>
<reference evidence="4 5" key="1">
    <citation type="submission" date="2020-04" db="EMBL/GenBank/DDBJ databases">
        <title>Paeniglutamicibacter sp. ANT13_2, a novel actinomycete isolated from sediment in Antarctica.</title>
        <authorList>
            <person name="Sakdapetsiri C."/>
            <person name="Pinyakong O."/>
        </authorList>
    </citation>
    <scope>NUCLEOTIDE SEQUENCE [LARGE SCALE GENOMIC DNA]</scope>
    <source>
        <strain evidence="4 5">ANT13_2</strain>
    </source>
</reference>
<dbReference type="Pfam" id="PF02839">
    <property type="entry name" value="CBM_5_12"/>
    <property type="match status" value="1"/>
</dbReference>
<dbReference type="InterPro" id="IPR036573">
    <property type="entry name" value="CBM_sf_5/12"/>
</dbReference>
<comment type="caution">
    <text evidence="4">The sequence shown here is derived from an EMBL/GenBank/DDBJ whole genome shotgun (WGS) entry which is preliminary data.</text>
</comment>
<organism evidence="4 5">
    <name type="scientific">Paeniglutamicibacter terrestris</name>
    <dbReference type="NCBI Taxonomy" id="2723403"/>
    <lineage>
        <taxon>Bacteria</taxon>
        <taxon>Bacillati</taxon>
        <taxon>Actinomycetota</taxon>
        <taxon>Actinomycetes</taxon>
        <taxon>Micrococcales</taxon>
        <taxon>Micrococcaceae</taxon>
        <taxon>Paeniglutamicibacter</taxon>
    </lineage>
</organism>